<evidence type="ECO:0000313" key="22">
    <source>
        <dbReference type="EMBL" id="SDD61993.1"/>
    </source>
</evidence>
<comment type="catalytic activity">
    <reaction evidence="1 18 19">
        <text>(6R)-NADHX = (6S)-NADHX</text>
        <dbReference type="Rhea" id="RHEA:32215"/>
        <dbReference type="ChEBI" id="CHEBI:64074"/>
        <dbReference type="ChEBI" id="CHEBI:64075"/>
        <dbReference type="EC" id="5.1.99.6"/>
    </reaction>
</comment>
<keyword evidence="10 17" id="KW-0520">NAD</keyword>
<feature type="binding site" evidence="18">
    <location>
        <position position="161"/>
    </location>
    <ligand>
        <name>(6S)-NADPHX</name>
        <dbReference type="ChEBI" id="CHEBI:64076"/>
    </ligand>
</feature>
<dbReference type="SUPFAM" id="SSF53613">
    <property type="entry name" value="Ribokinase-like"/>
    <property type="match status" value="1"/>
</dbReference>
<dbReference type="InterPro" id="IPR030677">
    <property type="entry name" value="Nnr"/>
</dbReference>
<comment type="catalytic activity">
    <reaction evidence="15 17 19">
        <text>(6S)-NADHX + ADP = AMP + phosphate + NADH + H(+)</text>
        <dbReference type="Rhea" id="RHEA:32223"/>
        <dbReference type="ChEBI" id="CHEBI:15378"/>
        <dbReference type="ChEBI" id="CHEBI:43474"/>
        <dbReference type="ChEBI" id="CHEBI:57945"/>
        <dbReference type="ChEBI" id="CHEBI:64074"/>
        <dbReference type="ChEBI" id="CHEBI:456215"/>
        <dbReference type="ChEBI" id="CHEBI:456216"/>
        <dbReference type="EC" id="4.2.1.136"/>
    </reaction>
</comment>
<evidence type="ECO:0000259" key="21">
    <source>
        <dbReference type="PROSITE" id="PS51385"/>
    </source>
</evidence>
<keyword evidence="13" id="KW-0511">Multifunctional enzyme</keyword>
<evidence type="ECO:0000256" key="15">
    <source>
        <dbReference type="ARBA" id="ARBA00048238"/>
    </source>
</evidence>
<dbReference type="InterPro" id="IPR029056">
    <property type="entry name" value="Ribokinase-like"/>
</dbReference>
<dbReference type="GO" id="GO:0046496">
    <property type="term" value="P:nicotinamide nucleotide metabolic process"/>
    <property type="evidence" value="ECO:0007669"/>
    <property type="project" value="UniProtKB-UniRule"/>
</dbReference>
<dbReference type="NCBIfam" id="TIGR00197">
    <property type="entry name" value="yjeF_nterm"/>
    <property type="match status" value="1"/>
</dbReference>
<keyword evidence="22" id="KW-0418">Kinase</keyword>
<dbReference type="Pfam" id="PF03853">
    <property type="entry name" value="YjeF_N"/>
    <property type="match status" value="1"/>
</dbReference>
<evidence type="ECO:0000256" key="6">
    <source>
        <dbReference type="ARBA" id="ARBA00022741"/>
    </source>
</evidence>
<comment type="catalytic activity">
    <reaction evidence="2 18 19">
        <text>(6R)-NADPHX = (6S)-NADPHX</text>
        <dbReference type="Rhea" id="RHEA:32227"/>
        <dbReference type="ChEBI" id="CHEBI:64076"/>
        <dbReference type="ChEBI" id="CHEBI:64077"/>
        <dbReference type="EC" id="5.1.99.6"/>
    </reaction>
</comment>
<dbReference type="CDD" id="cd01171">
    <property type="entry name" value="YXKO-related"/>
    <property type="match status" value="1"/>
</dbReference>
<organism evidence="22 23">
    <name type="scientific">Kordiimonas lacus</name>
    <dbReference type="NCBI Taxonomy" id="637679"/>
    <lineage>
        <taxon>Bacteria</taxon>
        <taxon>Pseudomonadati</taxon>
        <taxon>Pseudomonadota</taxon>
        <taxon>Alphaproteobacteria</taxon>
        <taxon>Kordiimonadales</taxon>
        <taxon>Kordiimonadaceae</taxon>
        <taxon>Kordiimonas</taxon>
    </lineage>
</organism>
<dbReference type="AlphaFoldDB" id="A0A1G6W8H6"/>
<keyword evidence="12 17" id="KW-0456">Lyase</keyword>
<dbReference type="InterPro" id="IPR017953">
    <property type="entry name" value="Carbohydrate_kinase_pred_CS"/>
</dbReference>
<comment type="cofactor">
    <cofactor evidence="18 19">
        <name>K(+)</name>
        <dbReference type="ChEBI" id="CHEBI:29103"/>
    </cofactor>
    <text evidence="18 19">Binds 1 potassium ion per subunit.</text>
</comment>
<evidence type="ECO:0000256" key="5">
    <source>
        <dbReference type="ARBA" id="ARBA00022723"/>
    </source>
</evidence>
<accession>A0A1G6W8H6</accession>
<dbReference type="PROSITE" id="PS51385">
    <property type="entry name" value="YJEF_N"/>
    <property type="match status" value="1"/>
</dbReference>
<evidence type="ECO:0000256" key="11">
    <source>
        <dbReference type="ARBA" id="ARBA00023235"/>
    </source>
</evidence>
<feature type="binding site" evidence="17">
    <location>
        <begin position="415"/>
        <end position="419"/>
    </location>
    <ligand>
        <name>AMP</name>
        <dbReference type="ChEBI" id="CHEBI:456215"/>
    </ligand>
</feature>
<feature type="binding site" evidence="17">
    <location>
        <position position="329"/>
    </location>
    <ligand>
        <name>(6S)-NADPHX</name>
        <dbReference type="ChEBI" id="CHEBI:64076"/>
    </ligand>
</feature>
<dbReference type="InterPro" id="IPR000631">
    <property type="entry name" value="CARKD"/>
</dbReference>
<name>A0A1G6W8H6_9PROT</name>
<evidence type="ECO:0000256" key="13">
    <source>
        <dbReference type="ARBA" id="ARBA00023268"/>
    </source>
</evidence>
<evidence type="ECO:0000256" key="3">
    <source>
        <dbReference type="ARBA" id="ARBA00006001"/>
    </source>
</evidence>
<evidence type="ECO:0000256" key="12">
    <source>
        <dbReference type="ARBA" id="ARBA00023239"/>
    </source>
</evidence>
<evidence type="ECO:0000256" key="2">
    <source>
        <dbReference type="ARBA" id="ARBA00000909"/>
    </source>
</evidence>
<evidence type="ECO:0000256" key="9">
    <source>
        <dbReference type="ARBA" id="ARBA00022958"/>
    </source>
</evidence>
<reference evidence="22 23" key="1">
    <citation type="submission" date="2016-10" db="EMBL/GenBank/DDBJ databases">
        <authorList>
            <person name="de Groot N.N."/>
        </authorList>
    </citation>
    <scope>NUCLEOTIDE SEQUENCE [LARGE SCALE GENOMIC DNA]</scope>
    <source>
        <strain evidence="22 23">CGMCC 1.9109</strain>
    </source>
</reference>
<dbReference type="HAMAP" id="MF_01965">
    <property type="entry name" value="NADHX_dehydratase"/>
    <property type="match status" value="1"/>
</dbReference>
<keyword evidence="7 17" id="KW-0067">ATP-binding</keyword>
<feature type="binding site" evidence="18">
    <location>
        <position position="128"/>
    </location>
    <ligand>
        <name>K(+)</name>
        <dbReference type="ChEBI" id="CHEBI:29103"/>
    </ligand>
</feature>
<evidence type="ECO:0000256" key="1">
    <source>
        <dbReference type="ARBA" id="ARBA00000013"/>
    </source>
</evidence>
<evidence type="ECO:0000256" key="8">
    <source>
        <dbReference type="ARBA" id="ARBA00022857"/>
    </source>
</evidence>
<sequence>MQTSGNTHILLTPEESRQADAWALKNGTNGLTLMEAAGKAVAEVIVDYIGTPLEAGGEILILCGPGNNGGDGFVAARYLDEWGYPVRVMMSVETRDLKGDAAIMARRWQGGVGPIDTKRLRGSTVVVDALFGTGLTRAIEGELAELIEAVNALDAFRVAVDMPSGLDGDSGIPTGPCFQADMTVTFFTKKPGHIVAPGRFLCGGVEHIHAADIGISSRSLDAIKPTLFENTPSLWGSGYPFPGPETHKYHRGHLLVLGGKEPTLGACRLAATAGLRVGAGLVTLAAPSETYNIQATALTDVMVRRFDSAFGFLGIMADTRINTILLGPGAGVGEKTAELVHDVARRDKAMVLDADALTSLVGRLDIFAQEGTDDVVLTPHEGEFARLFPGLSKETNKVAAARSAAVSSKCLIVLKGVSTIVAAPDGRVSIAANAPAWLSVAGTGDVLSGVIAGLMAQGMPPFEAASAGVWLHGEAAMKAGRGLIASDLVTALPQVLL</sequence>
<feature type="binding site" evidence="17">
    <location>
        <position position="444"/>
    </location>
    <ligand>
        <name>AMP</name>
        <dbReference type="ChEBI" id="CHEBI:456215"/>
    </ligand>
</feature>
<evidence type="ECO:0000313" key="23">
    <source>
        <dbReference type="Proteomes" id="UP000183685"/>
    </source>
</evidence>
<feature type="binding site" evidence="17">
    <location>
        <position position="445"/>
    </location>
    <ligand>
        <name>(6S)-NADPHX</name>
        <dbReference type="ChEBI" id="CHEBI:64076"/>
    </ligand>
</feature>
<feature type="binding site" evidence="18">
    <location>
        <begin position="67"/>
        <end position="71"/>
    </location>
    <ligand>
        <name>(6S)-NADPHX</name>
        <dbReference type="ChEBI" id="CHEBI:64076"/>
    </ligand>
</feature>
<feature type="binding site" evidence="17">
    <location>
        <position position="380"/>
    </location>
    <ligand>
        <name>(6S)-NADPHX</name>
        <dbReference type="ChEBI" id="CHEBI:64076"/>
    </ligand>
</feature>
<dbReference type="RefSeq" id="WP_082714604.1">
    <property type="nucleotide sequence ID" value="NZ_FNAK01000002.1"/>
</dbReference>
<dbReference type="GO" id="GO:0046872">
    <property type="term" value="F:metal ion binding"/>
    <property type="evidence" value="ECO:0007669"/>
    <property type="project" value="UniProtKB-UniRule"/>
</dbReference>
<evidence type="ECO:0000256" key="19">
    <source>
        <dbReference type="PIRNR" id="PIRNR017184"/>
    </source>
</evidence>
<comment type="similarity">
    <text evidence="18">Belongs to the NnrE/AIBP family.</text>
</comment>
<evidence type="ECO:0000256" key="10">
    <source>
        <dbReference type="ARBA" id="ARBA00023027"/>
    </source>
</evidence>
<dbReference type="Gene3D" id="3.40.1190.20">
    <property type="match status" value="1"/>
</dbReference>
<feature type="binding site" evidence="18">
    <location>
        <position position="164"/>
    </location>
    <ligand>
        <name>K(+)</name>
        <dbReference type="ChEBI" id="CHEBI:29103"/>
    </ligand>
</feature>
<comment type="function">
    <text evidence="14 19">Bifunctional enzyme that catalyzes the epimerization of the S- and R-forms of NAD(P)HX and the dehydration of the S-form of NAD(P)HX at the expense of ADP, which is converted to AMP. This allows the repair of both epimers of NAD(P)HX, a damaged form of NAD(P)H that is a result of enzymatic or heat-dependent hydration.</text>
</comment>
<dbReference type="HAMAP" id="MF_01966">
    <property type="entry name" value="NADHX_epimerase"/>
    <property type="match status" value="1"/>
</dbReference>
<dbReference type="NCBIfam" id="TIGR00196">
    <property type="entry name" value="yjeF_cterm"/>
    <property type="match status" value="1"/>
</dbReference>
<dbReference type="EC" id="5.1.99.6" evidence="19"/>
<dbReference type="GO" id="GO:0052856">
    <property type="term" value="F:NAD(P)HX epimerase activity"/>
    <property type="evidence" value="ECO:0007669"/>
    <property type="project" value="UniProtKB-UniRule"/>
</dbReference>
<dbReference type="GO" id="GO:0016301">
    <property type="term" value="F:kinase activity"/>
    <property type="evidence" value="ECO:0007669"/>
    <property type="project" value="UniProtKB-KW"/>
</dbReference>
<dbReference type="SUPFAM" id="SSF64153">
    <property type="entry name" value="YjeF N-terminal domain-like"/>
    <property type="match status" value="1"/>
</dbReference>
<comment type="similarity">
    <text evidence="4 19">In the C-terminal section; belongs to the NnrD/CARKD family.</text>
</comment>
<keyword evidence="5 18" id="KW-0479">Metal-binding</keyword>
<evidence type="ECO:0000256" key="18">
    <source>
        <dbReference type="HAMAP-Rule" id="MF_01966"/>
    </source>
</evidence>
<dbReference type="PANTHER" id="PTHR12592:SF0">
    <property type="entry name" value="ATP-DEPENDENT (S)-NAD(P)H-HYDRATE DEHYDRATASE"/>
    <property type="match status" value="1"/>
</dbReference>
<dbReference type="STRING" id="637679.GCA_001550055_02728"/>
<feature type="binding site" evidence="18">
    <location>
        <begin position="132"/>
        <end position="138"/>
    </location>
    <ligand>
        <name>(6S)-NADPHX</name>
        <dbReference type="ChEBI" id="CHEBI:64076"/>
    </ligand>
</feature>
<keyword evidence="9 18" id="KW-0630">Potassium</keyword>
<feature type="binding site" evidence="17">
    <location>
        <position position="266"/>
    </location>
    <ligand>
        <name>(6S)-NADPHX</name>
        <dbReference type="ChEBI" id="CHEBI:64076"/>
    </ligand>
</feature>
<feature type="domain" description="YjeF C-terminal" evidence="20">
    <location>
        <begin position="231"/>
        <end position="497"/>
    </location>
</feature>
<dbReference type="PIRSF" id="PIRSF017184">
    <property type="entry name" value="Nnr"/>
    <property type="match status" value="1"/>
</dbReference>
<dbReference type="Gene3D" id="3.40.50.10260">
    <property type="entry name" value="YjeF N-terminal domain"/>
    <property type="match status" value="1"/>
</dbReference>
<feature type="binding site" evidence="18">
    <location>
        <position position="68"/>
    </location>
    <ligand>
        <name>K(+)</name>
        <dbReference type="ChEBI" id="CHEBI:29103"/>
    </ligand>
</feature>
<dbReference type="EMBL" id="FNAK01000002">
    <property type="protein sequence ID" value="SDD61993.1"/>
    <property type="molecule type" value="Genomic_DNA"/>
</dbReference>
<feature type="domain" description="YjeF N-terminal" evidence="21">
    <location>
        <begin position="16"/>
        <end position="221"/>
    </location>
</feature>
<comment type="similarity">
    <text evidence="3 19">In the N-terminal section; belongs to the NnrE/AIBP family.</text>
</comment>
<keyword evidence="8 17" id="KW-0521">NADP</keyword>
<dbReference type="Proteomes" id="UP000183685">
    <property type="component" value="Unassembled WGS sequence"/>
</dbReference>
<evidence type="ECO:0000259" key="20">
    <source>
        <dbReference type="PROSITE" id="PS51383"/>
    </source>
</evidence>
<dbReference type="PROSITE" id="PS51383">
    <property type="entry name" value="YJEF_C_3"/>
    <property type="match status" value="1"/>
</dbReference>
<protein>
    <recommendedName>
        <fullName evidence="19">Bifunctional NAD(P)H-hydrate repair enzyme</fullName>
    </recommendedName>
    <alternativeName>
        <fullName evidence="19">Nicotinamide nucleotide repair protein</fullName>
    </alternativeName>
    <domain>
        <recommendedName>
            <fullName evidence="19">ADP-dependent (S)-NAD(P)H-hydrate dehydratase</fullName>
            <ecNumber evidence="19">4.2.1.136</ecNumber>
        </recommendedName>
        <alternativeName>
            <fullName evidence="19">ADP-dependent NAD(P)HX dehydratase</fullName>
        </alternativeName>
    </domain>
    <domain>
        <recommendedName>
            <fullName evidence="19">NAD(P)H-hydrate epimerase</fullName>
            <ecNumber evidence="19">5.1.99.6</ecNumber>
        </recommendedName>
    </domain>
</protein>
<comment type="catalytic activity">
    <reaction evidence="16 17 19">
        <text>(6S)-NADPHX + ADP = AMP + phosphate + NADPH + H(+)</text>
        <dbReference type="Rhea" id="RHEA:32235"/>
        <dbReference type="ChEBI" id="CHEBI:15378"/>
        <dbReference type="ChEBI" id="CHEBI:43474"/>
        <dbReference type="ChEBI" id="CHEBI:57783"/>
        <dbReference type="ChEBI" id="CHEBI:64076"/>
        <dbReference type="ChEBI" id="CHEBI:456215"/>
        <dbReference type="ChEBI" id="CHEBI:456216"/>
        <dbReference type="EC" id="4.2.1.136"/>
    </reaction>
</comment>
<evidence type="ECO:0000256" key="16">
    <source>
        <dbReference type="ARBA" id="ARBA00049209"/>
    </source>
</evidence>
<dbReference type="InterPro" id="IPR036652">
    <property type="entry name" value="YjeF_N_dom_sf"/>
</dbReference>
<dbReference type="PROSITE" id="PS01050">
    <property type="entry name" value="YJEF_C_2"/>
    <property type="match status" value="1"/>
</dbReference>
<keyword evidence="23" id="KW-1185">Reference proteome</keyword>
<dbReference type="PANTHER" id="PTHR12592">
    <property type="entry name" value="ATP-DEPENDENT (S)-NAD(P)H-HYDRATE DEHYDRATASE FAMILY MEMBER"/>
    <property type="match status" value="1"/>
</dbReference>
<comment type="caution">
    <text evidence="18">Lacks conserved residue(s) required for the propagation of feature annotation.</text>
</comment>
<dbReference type="GO" id="GO:0110051">
    <property type="term" value="P:metabolite repair"/>
    <property type="evidence" value="ECO:0007669"/>
    <property type="project" value="TreeGrafter"/>
</dbReference>
<comment type="function">
    <text evidence="17">Catalyzes the dehydration of the S-form of NAD(P)HX at the expense of ADP, which is converted to AMP. Together with NAD(P)HX epimerase, which catalyzes the epimerization of the S- and R-forms, the enzyme allows the repair of both epimers of NAD(P)HX, a damaged form of NAD(P)H that is a result of enzymatic or heat-dependent hydration.</text>
</comment>
<comment type="function">
    <text evidence="18">Catalyzes the epimerization of the S- and R-forms of NAD(P)HX, a damaged form of NAD(P)H that is a result of enzymatic or heat-dependent hydration. This is a prerequisite for the S-specific NAD(P)H-hydrate dehydratase to allow the repair of both epimers of NAD(P)HX.</text>
</comment>
<dbReference type="InterPro" id="IPR004443">
    <property type="entry name" value="YjeF_N_dom"/>
</dbReference>
<proteinExistence type="inferred from homology"/>
<keyword evidence="6 17" id="KW-0547">Nucleotide-binding</keyword>
<comment type="cofactor">
    <cofactor evidence="17">
        <name>Mg(2+)</name>
        <dbReference type="ChEBI" id="CHEBI:18420"/>
    </cofactor>
</comment>
<keyword evidence="22" id="KW-0808">Transferase</keyword>
<evidence type="ECO:0000256" key="4">
    <source>
        <dbReference type="ARBA" id="ARBA00009524"/>
    </source>
</evidence>
<keyword evidence="11 18" id="KW-0413">Isomerase</keyword>
<comment type="subunit">
    <text evidence="17">Homotetramer.</text>
</comment>
<evidence type="ECO:0000256" key="7">
    <source>
        <dbReference type="ARBA" id="ARBA00022840"/>
    </source>
</evidence>
<dbReference type="Pfam" id="PF01256">
    <property type="entry name" value="Carb_kinase"/>
    <property type="match status" value="1"/>
</dbReference>
<evidence type="ECO:0000256" key="17">
    <source>
        <dbReference type="HAMAP-Rule" id="MF_01965"/>
    </source>
</evidence>
<dbReference type="GO" id="GO:0052855">
    <property type="term" value="F:ADP-dependent NAD(P)H-hydrate dehydratase activity"/>
    <property type="evidence" value="ECO:0007669"/>
    <property type="project" value="UniProtKB-UniRule"/>
</dbReference>
<dbReference type="GO" id="GO:0005524">
    <property type="term" value="F:ATP binding"/>
    <property type="evidence" value="ECO:0007669"/>
    <property type="project" value="UniProtKB-UniRule"/>
</dbReference>
<comment type="similarity">
    <text evidence="17">Belongs to the NnrD/CARKD family.</text>
</comment>
<dbReference type="EC" id="4.2.1.136" evidence="19"/>
<evidence type="ECO:0000256" key="14">
    <source>
        <dbReference type="ARBA" id="ARBA00025153"/>
    </source>
</evidence>
<gene>
    <name evidence="18" type="primary">nnrE</name>
    <name evidence="17" type="synonym">nnrD</name>
    <name evidence="22" type="ORF">SAMN04488071_1013</name>
</gene>